<gene>
    <name evidence="2" type="ORF">C1SCF055_LOCUS7075</name>
</gene>
<feature type="region of interest" description="Disordered" evidence="1">
    <location>
        <begin position="144"/>
        <end position="195"/>
    </location>
</feature>
<dbReference type="AlphaFoldDB" id="A0A9P1FK56"/>
<dbReference type="Proteomes" id="UP001152797">
    <property type="component" value="Unassembled WGS sequence"/>
</dbReference>
<name>A0A9P1FK56_9DINO</name>
<evidence type="ECO:0000313" key="2">
    <source>
        <dbReference type="EMBL" id="CAI3979098.1"/>
    </source>
</evidence>
<keyword evidence="4" id="KW-1185">Reference proteome</keyword>
<sequence>MPTEHHCFMAIRNHAIKMKIADPNCKFRLETVGGTIKEEVRTEMSTTTGLKKPSSAFVELTVYEKDFGKAEPEQIIYEIIDGKRIAGCNVLTGRAGYYPRISKEENTVRRSALLTDHNIDPTGEAITRIFNAAKRQVIQPTAPCAAKRPKYAMGDNGSSTFKAKDEPEHDPEHRGESDEQKKDTNEDDEGSEEEEEIVGMMGFLRGRFGGSVSKSSGGSSSAAAKGKAKAKSSAVATGRNRAQQPKKVPIGSAAGNKRKSEDMSNAGIDLSLSGSNAGEMNDTDKALLSEFDTKLQEYKEVKPPLDDAGFKQYMGTCLSNFGSVLKDLKEKRKSVGRRSNKEEDPLYQDLGRLLEKVPEYITLMKCINGAPVATTTTLLDQLDKAVSSEGFTFNSCVYKRGLKIMVLEDIKHSRWCALATTTCSEIERNLKQFNDGEKDNDPAAFQYMMLSQAVQRLIKGASSKLKMKEPLYNVGNKKELSALDALLEEVIKSDAASSTMKHDAQTFFALLRADTMPVPEVRAAIGVLDELMRNKQLESPLHLTAAVQSCGNFGVKLAADATSMADVREKHLGEQEELNKAMKEIPKEYQDITSENFETLSLAMHTGASAVTTIIKDKFMSKSMGREALSALKADLQQSGIFMMLHSCVHQVLPWMEASATSIRSTKVFSSPPTDSWAGWKQLASLDQYQVLNSFLKTASNLSSLCIATKAGSKSSDCLSPAVAKLDGAMKKLKDTLSSIVSLEKVKWNNFVDISKEMTSSLSWLCETYCHAGVEDAKGKVLAALEKLIEHGKADDISADAEQLKLHAAALPDSDPLRAQLLASADSATTFVQSGNFQKAYAEVPTSENLLAIATIIKSMQKVMESSGQALSCLFPEGKDFPSEAIESKGNEIVSQIESQLERWGKTQESILAECVATFDAMKLPDPSTISFPEDNTTKCSPPIDAFPDLKALDSKSMANLTKTMQDCFESADEIAKQLDLKQYIPILDTARVTYNKACSILAIIALIRLMSSKRFEKAIKSNEAVPAIIIENINVTMTSCKEHNLTVPGALQALALLHAPPQKPTK</sequence>
<feature type="compositionally biased region" description="Basic and acidic residues" evidence="1">
    <location>
        <begin position="162"/>
        <end position="184"/>
    </location>
</feature>
<feature type="compositionally biased region" description="Acidic residues" evidence="1">
    <location>
        <begin position="185"/>
        <end position="195"/>
    </location>
</feature>
<feature type="compositionally biased region" description="Low complexity" evidence="1">
    <location>
        <begin position="209"/>
        <end position="236"/>
    </location>
</feature>
<comment type="caution">
    <text evidence="2">The sequence shown here is derived from an EMBL/GenBank/DDBJ whole genome shotgun (WGS) entry which is preliminary data.</text>
</comment>
<dbReference type="EMBL" id="CAMXCT030000458">
    <property type="protein sequence ID" value="CAL4766410.1"/>
    <property type="molecule type" value="Genomic_DNA"/>
</dbReference>
<evidence type="ECO:0000256" key="1">
    <source>
        <dbReference type="SAM" id="MobiDB-lite"/>
    </source>
</evidence>
<evidence type="ECO:0000313" key="3">
    <source>
        <dbReference type="EMBL" id="CAL1132473.1"/>
    </source>
</evidence>
<proteinExistence type="predicted"/>
<protein>
    <submittedName>
        <fullName evidence="2">Uncharacterized protein</fullName>
    </submittedName>
</protein>
<dbReference type="EMBL" id="CAMXCT010000458">
    <property type="protein sequence ID" value="CAI3979098.1"/>
    <property type="molecule type" value="Genomic_DNA"/>
</dbReference>
<organism evidence="2">
    <name type="scientific">Cladocopium goreaui</name>
    <dbReference type="NCBI Taxonomy" id="2562237"/>
    <lineage>
        <taxon>Eukaryota</taxon>
        <taxon>Sar</taxon>
        <taxon>Alveolata</taxon>
        <taxon>Dinophyceae</taxon>
        <taxon>Suessiales</taxon>
        <taxon>Symbiodiniaceae</taxon>
        <taxon>Cladocopium</taxon>
    </lineage>
</organism>
<accession>A0A9P1FK56</accession>
<feature type="region of interest" description="Disordered" evidence="1">
    <location>
        <begin position="209"/>
        <end position="278"/>
    </location>
</feature>
<reference evidence="2" key="1">
    <citation type="submission" date="2022-10" db="EMBL/GenBank/DDBJ databases">
        <authorList>
            <person name="Chen Y."/>
            <person name="Dougan E. K."/>
            <person name="Chan C."/>
            <person name="Rhodes N."/>
            <person name="Thang M."/>
        </authorList>
    </citation>
    <scope>NUCLEOTIDE SEQUENCE</scope>
</reference>
<dbReference type="EMBL" id="CAMXCT020000458">
    <property type="protein sequence ID" value="CAL1132473.1"/>
    <property type="molecule type" value="Genomic_DNA"/>
</dbReference>
<reference evidence="3" key="2">
    <citation type="submission" date="2024-04" db="EMBL/GenBank/DDBJ databases">
        <authorList>
            <person name="Chen Y."/>
            <person name="Shah S."/>
            <person name="Dougan E. K."/>
            <person name="Thang M."/>
            <person name="Chan C."/>
        </authorList>
    </citation>
    <scope>NUCLEOTIDE SEQUENCE [LARGE SCALE GENOMIC DNA]</scope>
</reference>
<evidence type="ECO:0000313" key="4">
    <source>
        <dbReference type="Proteomes" id="UP001152797"/>
    </source>
</evidence>